<accession>K0TNH7</accession>
<dbReference type="Proteomes" id="UP000266841">
    <property type="component" value="Unassembled WGS sequence"/>
</dbReference>
<feature type="non-terminal residue" evidence="1">
    <location>
        <position position="44"/>
    </location>
</feature>
<protein>
    <recommendedName>
        <fullName evidence="3">EF-hand domain-containing protein</fullName>
    </recommendedName>
</protein>
<gene>
    <name evidence="1" type="ORF">THAOC_04826</name>
</gene>
<evidence type="ECO:0008006" key="3">
    <source>
        <dbReference type="Google" id="ProtNLM"/>
    </source>
</evidence>
<name>K0TNH7_THAOC</name>
<dbReference type="InterPro" id="IPR011992">
    <property type="entry name" value="EF-hand-dom_pair"/>
</dbReference>
<dbReference type="AlphaFoldDB" id="K0TNH7"/>
<evidence type="ECO:0000313" key="2">
    <source>
        <dbReference type="Proteomes" id="UP000266841"/>
    </source>
</evidence>
<dbReference type="Gene3D" id="1.10.238.10">
    <property type="entry name" value="EF-hand"/>
    <property type="match status" value="1"/>
</dbReference>
<sequence length="44" mass="4921">MVVDRKEAFATQSSDVKLSKIGALYDIDGDGKLDKEEQAMRDMD</sequence>
<organism evidence="1 2">
    <name type="scientific">Thalassiosira oceanica</name>
    <name type="common">Marine diatom</name>
    <dbReference type="NCBI Taxonomy" id="159749"/>
    <lineage>
        <taxon>Eukaryota</taxon>
        <taxon>Sar</taxon>
        <taxon>Stramenopiles</taxon>
        <taxon>Ochrophyta</taxon>
        <taxon>Bacillariophyta</taxon>
        <taxon>Coscinodiscophyceae</taxon>
        <taxon>Thalassiosirophycidae</taxon>
        <taxon>Thalassiosirales</taxon>
        <taxon>Thalassiosiraceae</taxon>
        <taxon>Thalassiosira</taxon>
    </lineage>
</organism>
<reference evidence="1 2" key="1">
    <citation type="journal article" date="2012" name="Genome Biol.">
        <title>Genome and low-iron response of an oceanic diatom adapted to chronic iron limitation.</title>
        <authorList>
            <person name="Lommer M."/>
            <person name="Specht M."/>
            <person name="Roy A.S."/>
            <person name="Kraemer L."/>
            <person name="Andreson R."/>
            <person name="Gutowska M.A."/>
            <person name="Wolf J."/>
            <person name="Bergner S.V."/>
            <person name="Schilhabel M.B."/>
            <person name="Klostermeier U.C."/>
            <person name="Beiko R.G."/>
            <person name="Rosenstiel P."/>
            <person name="Hippler M."/>
            <person name="Laroche J."/>
        </authorList>
    </citation>
    <scope>NUCLEOTIDE SEQUENCE [LARGE SCALE GENOMIC DNA]</scope>
    <source>
        <strain evidence="1 2">CCMP1005</strain>
    </source>
</reference>
<evidence type="ECO:0000313" key="1">
    <source>
        <dbReference type="EMBL" id="EJK73542.1"/>
    </source>
</evidence>
<dbReference type="SUPFAM" id="SSF47473">
    <property type="entry name" value="EF-hand"/>
    <property type="match status" value="1"/>
</dbReference>
<keyword evidence="2" id="KW-1185">Reference proteome</keyword>
<dbReference type="OrthoDB" id="57253at2759"/>
<proteinExistence type="predicted"/>
<comment type="caution">
    <text evidence="1">The sequence shown here is derived from an EMBL/GenBank/DDBJ whole genome shotgun (WGS) entry which is preliminary data.</text>
</comment>
<dbReference type="EMBL" id="AGNL01004416">
    <property type="protein sequence ID" value="EJK73542.1"/>
    <property type="molecule type" value="Genomic_DNA"/>
</dbReference>